<dbReference type="InterPro" id="IPR003011">
    <property type="entry name" value="Cell_cycle_checkpoint_Rad1"/>
</dbReference>
<dbReference type="GO" id="GO:0030896">
    <property type="term" value="C:checkpoint clamp complex"/>
    <property type="evidence" value="ECO:0007669"/>
    <property type="project" value="TreeGrafter"/>
</dbReference>
<dbReference type="Gene3D" id="3.70.10.10">
    <property type="match status" value="1"/>
</dbReference>
<dbReference type="CDD" id="cd00577">
    <property type="entry name" value="PCNA"/>
    <property type="match status" value="1"/>
</dbReference>
<evidence type="ECO:0000256" key="3">
    <source>
        <dbReference type="ARBA" id="ARBA00022763"/>
    </source>
</evidence>
<dbReference type="SUPFAM" id="SSF55979">
    <property type="entry name" value="DNA clamp"/>
    <property type="match status" value="1"/>
</dbReference>
<comment type="similarity">
    <text evidence="2">Belongs to the rad1 family.</text>
</comment>
<name>A0A1I7WZQ0_HETBA</name>
<reference evidence="9" key="1">
    <citation type="submission" date="2016-11" db="UniProtKB">
        <authorList>
            <consortium name="WormBaseParasite"/>
        </authorList>
    </citation>
    <scope>IDENTIFICATION</scope>
</reference>
<dbReference type="Gene3D" id="2.30.29.30">
    <property type="entry name" value="Pleckstrin-homology domain (PH domain)/Phosphotyrosine-binding domain (PTB)"/>
    <property type="match status" value="1"/>
</dbReference>
<feature type="compositionally biased region" description="Polar residues" evidence="6">
    <location>
        <begin position="210"/>
        <end position="222"/>
    </location>
</feature>
<dbReference type="PANTHER" id="PTHR10870:SF0">
    <property type="entry name" value="CELL CYCLE CHECKPOINT PROTEIN RAD1"/>
    <property type="match status" value="1"/>
</dbReference>
<dbReference type="Pfam" id="PF02144">
    <property type="entry name" value="Rad1"/>
    <property type="match status" value="1"/>
</dbReference>
<evidence type="ECO:0000256" key="5">
    <source>
        <dbReference type="ARBA" id="ARBA00023242"/>
    </source>
</evidence>
<dbReference type="SUPFAM" id="SSF50729">
    <property type="entry name" value="PH domain-like"/>
    <property type="match status" value="1"/>
</dbReference>
<sequence length="698" mass="79577">MYLYSFFFSISLLSSLLPVNSLLWYCNSGLVNTLEISTKVIGLPENLSSIFENESATEDIYSKEGLYTINYLSGAFIHCVRLVAGSSCLAIEPIGNREVTILLLYTIFNFRIKLFMFSESTDWQLDEILEELHALETQLNSSSGDQLLLGIPVLPTSSSQERMTALPLKDDSTMLHPSTESYFHSSCPSPDGDSAFGDASSTESARFRNSAFSSDSCRNSLHTPSPTQTSPRTTEQTAEEVKAMKIKQALEKMKEAKVLFPYFSNFCFIYVMRIFVKFFVLDGAPLQTLVDERWNVAEFKAIFIINVTRPTNYISFGDLINTHSLEFFSRETVAPPELEGFLYLKSDGRKNWKKHFFVLRPSGLYYSPKGRNNLYSFLFDLRSNYQNNSISKKYSYSTNIEFFYTKKYFKYNEQPTGTIKRAPVDVLNRVSHSSFSSRGGTPTGKWYRLHCPTICVIISNKNLQNGTFQVSSKGMQIIVDDQNCEQAIAYIQCETFAAFTIREPVVNFRVPLHILTECMTMLEGNNMTLKMTYGGFGKPLRLLMEEDGIVVQASVSTFNPEPVLDFDFDSEDIAMKTIMKPALLRETIKEFDQSSPTVFLDVSYKRLSFITQGELGRIKTTFPRHSEQVERLECPYPMNHQYQLTLMKRMTTALSISNKVSLRCDSRGILSAQLMIDNPEQHQIFIEFFCVPDSEDYD</sequence>
<organism evidence="8 9">
    <name type="scientific">Heterorhabditis bacteriophora</name>
    <name type="common">Entomopathogenic nematode worm</name>
    <dbReference type="NCBI Taxonomy" id="37862"/>
    <lineage>
        <taxon>Eukaryota</taxon>
        <taxon>Metazoa</taxon>
        <taxon>Ecdysozoa</taxon>
        <taxon>Nematoda</taxon>
        <taxon>Chromadorea</taxon>
        <taxon>Rhabditida</taxon>
        <taxon>Rhabditina</taxon>
        <taxon>Rhabditomorpha</taxon>
        <taxon>Strongyloidea</taxon>
        <taxon>Heterorhabditidae</taxon>
        <taxon>Heterorhabditis</taxon>
    </lineage>
</organism>
<dbReference type="InterPro" id="IPR046938">
    <property type="entry name" value="DNA_clamp_sf"/>
</dbReference>
<dbReference type="PRINTS" id="PR01245">
    <property type="entry name" value="RAD1REC1"/>
</dbReference>
<evidence type="ECO:0000256" key="6">
    <source>
        <dbReference type="SAM" id="MobiDB-lite"/>
    </source>
</evidence>
<evidence type="ECO:0000313" key="8">
    <source>
        <dbReference type="Proteomes" id="UP000095283"/>
    </source>
</evidence>
<evidence type="ECO:0000313" key="9">
    <source>
        <dbReference type="WBParaSite" id="Hba_10618"/>
    </source>
</evidence>
<dbReference type="AlphaFoldDB" id="A0A1I7WZQ0"/>
<dbReference type="PRINTS" id="PR01246">
    <property type="entry name" value="RAD1REPAIR"/>
</dbReference>
<keyword evidence="7" id="KW-0732">Signal</keyword>
<dbReference type="Proteomes" id="UP000095283">
    <property type="component" value="Unplaced"/>
</dbReference>
<keyword evidence="3" id="KW-0227">DNA damage</keyword>
<comment type="subcellular location">
    <subcellularLocation>
        <location evidence="1">Nucleus</location>
    </subcellularLocation>
</comment>
<dbReference type="InterPro" id="IPR003021">
    <property type="entry name" value="Rad1_Rec1_Rad17"/>
</dbReference>
<feature type="region of interest" description="Disordered" evidence="6">
    <location>
        <begin position="179"/>
        <end position="238"/>
    </location>
</feature>
<keyword evidence="4" id="KW-0234">DNA repair</keyword>
<feature type="compositionally biased region" description="Polar residues" evidence="6">
    <location>
        <begin position="179"/>
        <end position="188"/>
    </location>
</feature>
<proteinExistence type="inferred from homology"/>
<dbReference type="InterPro" id="IPR011993">
    <property type="entry name" value="PH-like_dom_sf"/>
</dbReference>
<feature type="compositionally biased region" description="Low complexity" evidence="6">
    <location>
        <begin position="223"/>
        <end position="236"/>
    </location>
</feature>
<dbReference type="GO" id="GO:0006281">
    <property type="term" value="P:DNA repair"/>
    <property type="evidence" value="ECO:0007669"/>
    <property type="project" value="UniProtKB-KW"/>
</dbReference>
<dbReference type="GO" id="GO:0000077">
    <property type="term" value="P:DNA damage checkpoint signaling"/>
    <property type="evidence" value="ECO:0007669"/>
    <property type="project" value="InterPro"/>
</dbReference>
<evidence type="ECO:0000256" key="1">
    <source>
        <dbReference type="ARBA" id="ARBA00004123"/>
    </source>
</evidence>
<dbReference type="WBParaSite" id="Hba_10618">
    <property type="protein sequence ID" value="Hba_10618"/>
    <property type="gene ID" value="Hba_10618"/>
</dbReference>
<accession>A0A1I7WZQ0</accession>
<keyword evidence="5" id="KW-0539">Nucleus</keyword>
<evidence type="ECO:0000256" key="7">
    <source>
        <dbReference type="SAM" id="SignalP"/>
    </source>
</evidence>
<feature type="signal peptide" evidence="7">
    <location>
        <begin position="1"/>
        <end position="21"/>
    </location>
</feature>
<dbReference type="PANTHER" id="PTHR10870">
    <property type="entry name" value="CELL CYCLE CHECKPOINT PROTEIN RAD1"/>
    <property type="match status" value="1"/>
</dbReference>
<keyword evidence="8" id="KW-1185">Reference proteome</keyword>
<feature type="chain" id="PRO_5009310895" evidence="7">
    <location>
        <begin position="22"/>
        <end position="698"/>
    </location>
</feature>
<protein>
    <submittedName>
        <fullName evidence="9">PH domain-containing protein</fullName>
    </submittedName>
</protein>
<evidence type="ECO:0000256" key="2">
    <source>
        <dbReference type="ARBA" id="ARBA00010991"/>
    </source>
</evidence>
<evidence type="ECO:0000256" key="4">
    <source>
        <dbReference type="ARBA" id="ARBA00023204"/>
    </source>
</evidence>